<protein>
    <submittedName>
        <fullName evidence="2">Uncharacterized protein</fullName>
    </submittedName>
</protein>
<accession>A0A915IUI2</accession>
<dbReference type="WBParaSite" id="nRc.2.0.1.t17723-RA">
    <property type="protein sequence ID" value="nRc.2.0.1.t17723-RA"/>
    <property type="gene ID" value="nRc.2.0.1.g17723"/>
</dbReference>
<organism evidence="1 2">
    <name type="scientific">Romanomermis culicivorax</name>
    <name type="common">Nematode worm</name>
    <dbReference type="NCBI Taxonomy" id="13658"/>
    <lineage>
        <taxon>Eukaryota</taxon>
        <taxon>Metazoa</taxon>
        <taxon>Ecdysozoa</taxon>
        <taxon>Nematoda</taxon>
        <taxon>Enoplea</taxon>
        <taxon>Dorylaimia</taxon>
        <taxon>Mermithida</taxon>
        <taxon>Mermithoidea</taxon>
        <taxon>Mermithidae</taxon>
        <taxon>Romanomermis</taxon>
    </lineage>
</organism>
<evidence type="ECO:0000313" key="2">
    <source>
        <dbReference type="WBParaSite" id="nRc.2.0.1.t17723-RA"/>
    </source>
</evidence>
<sequence>MVRWRRIVVDFVENFGFGFFEGLSCPVEFIIGPDKVARKYSSSGNSSERSIKRKISSQRGLVLYQQAPMTVMENITNNFVFCYDFVKFLELIKGFSTTGNSKDAVTT</sequence>
<name>A0A915IUI2_ROMCU</name>
<proteinExistence type="predicted"/>
<dbReference type="AlphaFoldDB" id="A0A915IUI2"/>
<dbReference type="Proteomes" id="UP000887565">
    <property type="component" value="Unplaced"/>
</dbReference>
<keyword evidence="1" id="KW-1185">Reference proteome</keyword>
<evidence type="ECO:0000313" key="1">
    <source>
        <dbReference type="Proteomes" id="UP000887565"/>
    </source>
</evidence>
<reference evidence="2" key="1">
    <citation type="submission" date="2022-11" db="UniProtKB">
        <authorList>
            <consortium name="WormBaseParasite"/>
        </authorList>
    </citation>
    <scope>IDENTIFICATION</scope>
</reference>